<dbReference type="EMBL" id="CAAALY010079348">
    <property type="protein sequence ID" value="VEL26303.1"/>
    <property type="molecule type" value="Genomic_DNA"/>
</dbReference>
<dbReference type="Proteomes" id="UP000784294">
    <property type="component" value="Unassembled WGS sequence"/>
</dbReference>
<sequence length="142" mass="14980">MQLHNSVTSSQAARSDATSTPKSIVDVKASTAALSTIANQSENSAILSNEVVPDWQDKGVLKLLNKSAPIDLGGKYQGEVLSHLLASGAMLPKAFEPSLEERPTQLSSRQPVASLSDTTKLPANLNRPSNHSAVSANLNYQG</sequence>
<feature type="compositionally biased region" description="Polar residues" evidence="1">
    <location>
        <begin position="104"/>
        <end position="142"/>
    </location>
</feature>
<evidence type="ECO:0000313" key="2">
    <source>
        <dbReference type="EMBL" id="VEL26303.1"/>
    </source>
</evidence>
<proteinExistence type="predicted"/>
<gene>
    <name evidence="2" type="ORF">PXEA_LOCUS19743</name>
</gene>
<evidence type="ECO:0000256" key="1">
    <source>
        <dbReference type="SAM" id="MobiDB-lite"/>
    </source>
</evidence>
<feature type="compositionally biased region" description="Polar residues" evidence="1">
    <location>
        <begin position="1"/>
        <end position="22"/>
    </location>
</feature>
<protein>
    <submittedName>
        <fullName evidence="2">Uncharacterized protein</fullName>
    </submittedName>
</protein>
<accession>A0A448X2A8</accession>
<keyword evidence="3" id="KW-1185">Reference proteome</keyword>
<feature type="region of interest" description="Disordered" evidence="1">
    <location>
        <begin position="1"/>
        <end position="24"/>
    </location>
</feature>
<dbReference type="AlphaFoldDB" id="A0A448X2A8"/>
<reference evidence="2" key="1">
    <citation type="submission" date="2018-11" db="EMBL/GenBank/DDBJ databases">
        <authorList>
            <consortium name="Pathogen Informatics"/>
        </authorList>
    </citation>
    <scope>NUCLEOTIDE SEQUENCE</scope>
</reference>
<organism evidence="2 3">
    <name type="scientific">Protopolystoma xenopodis</name>
    <dbReference type="NCBI Taxonomy" id="117903"/>
    <lineage>
        <taxon>Eukaryota</taxon>
        <taxon>Metazoa</taxon>
        <taxon>Spiralia</taxon>
        <taxon>Lophotrochozoa</taxon>
        <taxon>Platyhelminthes</taxon>
        <taxon>Monogenea</taxon>
        <taxon>Polyopisthocotylea</taxon>
        <taxon>Polystomatidea</taxon>
        <taxon>Polystomatidae</taxon>
        <taxon>Protopolystoma</taxon>
    </lineage>
</organism>
<evidence type="ECO:0000313" key="3">
    <source>
        <dbReference type="Proteomes" id="UP000784294"/>
    </source>
</evidence>
<comment type="caution">
    <text evidence="2">The sequence shown here is derived from an EMBL/GenBank/DDBJ whole genome shotgun (WGS) entry which is preliminary data.</text>
</comment>
<name>A0A448X2A8_9PLAT</name>
<feature type="region of interest" description="Disordered" evidence="1">
    <location>
        <begin position="99"/>
        <end position="142"/>
    </location>
</feature>